<evidence type="ECO:0000259" key="17">
    <source>
        <dbReference type="PROSITE" id="PS50011"/>
    </source>
</evidence>
<keyword evidence="3 11" id="KW-0479">Metal-binding</keyword>
<dbReference type="InterPro" id="IPR050339">
    <property type="entry name" value="CC_SR_Kinase"/>
</dbReference>
<comment type="catalytic activity">
    <reaction evidence="11">
        <text>L-tyrosyl-[protein] + ATP = O-phospho-L-tyrosyl-[protein] + ADP + H(+)</text>
        <dbReference type="Rhea" id="RHEA:10596"/>
        <dbReference type="Rhea" id="RHEA-COMP:10136"/>
        <dbReference type="Rhea" id="RHEA-COMP:20101"/>
        <dbReference type="ChEBI" id="CHEBI:15378"/>
        <dbReference type="ChEBI" id="CHEBI:30616"/>
        <dbReference type="ChEBI" id="CHEBI:46858"/>
        <dbReference type="ChEBI" id="CHEBI:61978"/>
        <dbReference type="ChEBI" id="CHEBI:456216"/>
        <dbReference type="EC" id="2.7.10.2"/>
    </reaction>
</comment>
<feature type="binding site" evidence="14">
    <location>
        <position position="356"/>
    </location>
    <ligand>
        <name>Mg(2+)</name>
        <dbReference type="ChEBI" id="CHEBI:18420"/>
        <label>1</label>
    </ligand>
</feature>
<accession>A0A3M7QJ46</accession>
<dbReference type="GO" id="GO:0000278">
    <property type="term" value="P:mitotic cell cycle"/>
    <property type="evidence" value="ECO:0007669"/>
    <property type="project" value="InterPro"/>
</dbReference>
<dbReference type="AlphaFoldDB" id="A0A3M7QJ46"/>
<dbReference type="InterPro" id="IPR017164">
    <property type="entry name" value="Wee1-like_protein_kinase"/>
</dbReference>
<keyword evidence="19" id="KW-1185">Reference proteome</keyword>
<dbReference type="PROSITE" id="PS50011">
    <property type="entry name" value="PROTEIN_KINASE_DOM"/>
    <property type="match status" value="1"/>
</dbReference>
<keyword evidence="2 11" id="KW-0808">Transferase</keyword>
<evidence type="ECO:0000256" key="9">
    <source>
        <dbReference type="ARBA" id="ARBA00023242"/>
    </source>
</evidence>
<feature type="domain" description="Protein kinase" evidence="17">
    <location>
        <begin position="142"/>
        <end position="461"/>
    </location>
</feature>
<keyword evidence="6 11" id="KW-0067">ATP-binding</keyword>
<evidence type="ECO:0000256" key="7">
    <source>
        <dbReference type="ARBA" id="ARBA00022842"/>
    </source>
</evidence>
<dbReference type="InterPro" id="IPR011009">
    <property type="entry name" value="Kinase-like_dom_sf"/>
</dbReference>
<feature type="region of interest" description="Disordered" evidence="16">
    <location>
        <begin position="498"/>
        <end position="545"/>
    </location>
</feature>
<dbReference type="GO" id="GO:0005634">
    <property type="term" value="C:nucleus"/>
    <property type="evidence" value="ECO:0007669"/>
    <property type="project" value="UniProtKB-SubCell"/>
</dbReference>
<proteinExistence type="inferred from homology"/>
<sequence length="545" mass="60498">MKALFDIKKCPSTPSFKIAAPKCPMPLSHNSMFKPVSRLNKSPHSPFGQQLHANVNPFTPTNSYDNSKLTSASNAAQMVRLAAANLALSNHATPGFNKSIKRGHVQQEASADNSIEEGASAAAPNKRLALRQCLVSRYHEEFHEVCKLGSGEFGDVFKCINRLDGCTYAIKRSKKPIAGSASEVNAWKEVCAHAVLVKHNNIVQYYSAWAEADRMLIQNEYCNGGSLAEFIESLKMNNLSEVAALDDQASAASSTKLLMSEYDLKSLLLHIAKGLAYMHSLNLVHLDIKPGNIFICRTPRRTQIKSEKSDGVVLNEESGIESDELDEDEEACAAALPMSGTGKSIFSEVITYKIGDLGHVTSTLDPHVEEGDCRYLPNEILQEQYDNLVKADVFALALTVYVCASLDELPKNGDEWHWIRRGNLKDLTQCSDRFKKLLTQMVDEDPANRPSASTLVHHPCICPDANKTKAQLRKELNQEKFKNEMLQRKVQKYEQQMNKLGDTPRLPSDNAELKNESKQTANNRNQCSSLNHNSKFTRSLSSSIL</sequence>
<evidence type="ECO:0000256" key="8">
    <source>
        <dbReference type="ARBA" id="ARBA00023137"/>
    </source>
</evidence>
<dbReference type="Proteomes" id="UP000276133">
    <property type="component" value="Unassembled WGS sequence"/>
</dbReference>
<dbReference type="Pfam" id="PF00069">
    <property type="entry name" value="Pkinase"/>
    <property type="match status" value="2"/>
</dbReference>
<comment type="cofactor">
    <cofactor evidence="14">
        <name>Mg(2+)</name>
        <dbReference type="ChEBI" id="CHEBI:18420"/>
    </cofactor>
    <text evidence="14">Binds 2 magnesium ions per subunit.</text>
</comment>
<evidence type="ECO:0000256" key="1">
    <source>
        <dbReference type="ARBA" id="ARBA00004123"/>
    </source>
</evidence>
<dbReference type="Gene3D" id="3.30.200.20">
    <property type="entry name" value="Phosphorylase Kinase, domain 1"/>
    <property type="match status" value="1"/>
</dbReference>
<dbReference type="SMART" id="SM00220">
    <property type="entry name" value="S_TKc"/>
    <property type="match status" value="1"/>
</dbReference>
<evidence type="ECO:0000256" key="3">
    <source>
        <dbReference type="ARBA" id="ARBA00022723"/>
    </source>
</evidence>
<evidence type="ECO:0000256" key="12">
    <source>
        <dbReference type="PIRSR" id="PIRSR037281-1"/>
    </source>
</evidence>
<evidence type="ECO:0000256" key="2">
    <source>
        <dbReference type="ARBA" id="ARBA00022679"/>
    </source>
</evidence>
<evidence type="ECO:0000256" key="4">
    <source>
        <dbReference type="ARBA" id="ARBA00022741"/>
    </source>
</evidence>
<evidence type="ECO:0000313" key="18">
    <source>
        <dbReference type="EMBL" id="RNA11466.1"/>
    </source>
</evidence>
<name>A0A3M7QJ46_BRAPC</name>
<evidence type="ECO:0000256" key="11">
    <source>
        <dbReference type="PIRNR" id="PIRNR037281"/>
    </source>
</evidence>
<dbReference type="STRING" id="10195.A0A3M7QJ46"/>
<dbReference type="GO" id="GO:0005524">
    <property type="term" value="F:ATP binding"/>
    <property type="evidence" value="ECO:0007669"/>
    <property type="project" value="UniProtKB-UniRule"/>
</dbReference>
<protein>
    <recommendedName>
        <fullName evidence="11">Wee1-like protein kinase</fullName>
        <ecNumber evidence="11">2.7.10.2</ecNumber>
    </recommendedName>
</protein>
<evidence type="ECO:0000256" key="15">
    <source>
        <dbReference type="PROSITE-ProRule" id="PRU10141"/>
    </source>
</evidence>
<keyword evidence="8 11" id="KW-0829">Tyrosine-protein kinase</keyword>
<evidence type="ECO:0000256" key="14">
    <source>
        <dbReference type="PIRSR" id="PIRSR037281-3"/>
    </source>
</evidence>
<feature type="binding site" evidence="14">
    <location>
        <position position="292"/>
    </location>
    <ligand>
        <name>Mg(2+)</name>
        <dbReference type="ChEBI" id="CHEBI:18420"/>
        <label>1</label>
    </ligand>
</feature>
<keyword evidence="9 11" id="KW-0539">Nucleus</keyword>
<feature type="compositionally biased region" description="Polar residues" evidence="16">
    <location>
        <begin position="518"/>
        <end position="545"/>
    </location>
</feature>
<organism evidence="18 19">
    <name type="scientific">Brachionus plicatilis</name>
    <name type="common">Marine rotifer</name>
    <name type="synonym">Brachionus muelleri</name>
    <dbReference type="NCBI Taxonomy" id="10195"/>
    <lineage>
        <taxon>Eukaryota</taxon>
        <taxon>Metazoa</taxon>
        <taxon>Spiralia</taxon>
        <taxon>Gnathifera</taxon>
        <taxon>Rotifera</taxon>
        <taxon>Eurotatoria</taxon>
        <taxon>Monogononta</taxon>
        <taxon>Pseudotrocha</taxon>
        <taxon>Ploima</taxon>
        <taxon>Brachionidae</taxon>
        <taxon>Brachionus</taxon>
    </lineage>
</organism>
<evidence type="ECO:0000256" key="16">
    <source>
        <dbReference type="SAM" id="MobiDB-lite"/>
    </source>
</evidence>
<comment type="caution">
    <text evidence="18">The sequence shown here is derived from an EMBL/GenBank/DDBJ whole genome shotgun (WGS) entry which is preliminary data.</text>
</comment>
<keyword evidence="5 11" id="KW-0418">Kinase</keyword>
<dbReference type="OrthoDB" id="5337378at2759"/>
<dbReference type="Gene3D" id="1.10.510.10">
    <property type="entry name" value="Transferase(Phosphotransferase) domain 1"/>
    <property type="match status" value="1"/>
</dbReference>
<dbReference type="PANTHER" id="PTHR11042">
    <property type="entry name" value="EUKARYOTIC TRANSLATION INITIATION FACTOR 2-ALPHA KINASE EIF2-ALPHA KINASE -RELATED"/>
    <property type="match status" value="1"/>
</dbReference>
<dbReference type="GO" id="GO:0004715">
    <property type="term" value="F:non-membrane spanning protein tyrosine kinase activity"/>
    <property type="evidence" value="ECO:0007669"/>
    <property type="project" value="UniProtKB-UniRule"/>
</dbReference>
<dbReference type="EMBL" id="REGN01005946">
    <property type="protein sequence ID" value="RNA11466.1"/>
    <property type="molecule type" value="Genomic_DNA"/>
</dbReference>
<feature type="active site" description="Proton acceptor" evidence="12">
    <location>
        <position position="287"/>
    </location>
</feature>
<dbReference type="PROSITE" id="PS00108">
    <property type="entry name" value="PROTEIN_KINASE_ST"/>
    <property type="match status" value="1"/>
</dbReference>
<dbReference type="PANTHER" id="PTHR11042:SF185">
    <property type="entry name" value="WEE1-LIKE PROTEIN KINASE"/>
    <property type="match status" value="1"/>
</dbReference>
<keyword evidence="7 14" id="KW-0460">Magnesium</keyword>
<dbReference type="InterPro" id="IPR008271">
    <property type="entry name" value="Ser/Thr_kinase_AS"/>
</dbReference>
<gene>
    <name evidence="18" type="ORF">BpHYR1_020247</name>
</gene>
<dbReference type="PROSITE" id="PS00107">
    <property type="entry name" value="PROTEIN_KINASE_ATP"/>
    <property type="match status" value="1"/>
</dbReference>
<evidence type="ECO:0000256" key="13">
    <source>
        <dbReference type="PIRSR" id="PIRSR037281-2"/>
    </source>
</evidence>
<dbReference type="GO" id="GO:0000287">
    <property type="term" value="F:magnesium ion binding"/>
    <property type="evidence" value="ECO:0007669"/>
    <property type="project" value="InterPro"/>
</dbReference>
<evidence type="ECO:0000256" key="5">
    <source>
        <dbReference type="ARBA" id="ARBA00022777"/>
    </source>
</evidence>
<reference evidence="18 19" key="1">
    <citation type="journal article" date="2018" name="Sci. Rep.">
        <title>Genomic signatures of local adaptation to the degree of environmental predictability in rotifers.</title>
        <authorList>
            <person name="Franch-Gras L."/>
            <person name="Hahn C."/>
            <person name="Garcia-Roger E.M."/>
            <person name="Carmona M.J."/>
            <person name="Serra M."/>
            <person name="Gomez A."/>
        </authorList>
    </citation>
    <scope>NUCLEOTIDE SEQUENCE [LARGE SCALE GENOMIC DNA]</scope>
    <source>
        <strain evidence="18">HYR1</strain>
    </source>
</reference>
<dbReference type="SUPFAM" id="SSF56112">
    <property type="entry name" value="Protein kinase-like (PK-like)"/>
    <property type="match status" value="1"/>
</dbReference>
<comment type="similarity">
    <text evidence="10">Belongs to the protein kinase superfamily. Ser/Thr protein kinase family. GCN2 subfamily.</text>
</comment>
<dbReference type="InterPro" id="IPR000719">
    <property type="entry name" value="Prot_kinase_dom"/>
</dbReference>
<comment type="subcellular location">
    <subcellularLocation>
        <location evidence="1 11">Nucleus</location>
    </subcellularLocation>
</comment>
<evidence type="ECO:0000313" key="19">
    <source>
        <dbReference type="Proteomes" id="UP000276133"/>
    </source>
</evidence>
<evidence type="ECO:0000256" key="10">
    <source>
        <dbReference type="ARBA" id="ARBA00037982"/>
    </source>
</evidence>
<dbReference type="InterPro" id="IPR017441">
    <property type="entry name" value="Protein_kinase_ATP_BS"/>
</dbReference>
<dbReference type="PIRSF" id="PIRSF037281">
    <property type="entry name" value="Wee1-like_protein_kinase"/>
    <property type="match status" value="1"/>
</dbReference>
<dbReference type="GO" id="GO:0005737">
    <property type="term" value="C:cytoplasm"/>
    <property type="evidence" value="ECO:0007669"/>
    <property type="project" value="TreeGrafter"/>
</dbReference>
<feature type="binding site" evidence="13 15">
    <location>
        <position position="171"/>
    </location>
    <ligand>
        <name>ATP</name>
        <dbReference type="ChEBI" id="CHEBI:30616"/>
    </ligand>
</feature>
<dbReference type="EC" id="2.7.10.2" evidence="11"/>
<comment type="similarity">
    <text evidence="11">Belongs to the protein kinase superfamily. Ser/Thr protein kinase family. WEE1 subfamily.</text>
</comment>
<keyword evidence="4 11" id="KW-0547">Nucleotide-binding</keyword>
<evidence type="ECO:0000256" key="6">
    <source>
        <dbReference type="ARBA" id="ARBA00022840"/>
    </source>
</evidence>